<dbReference type="SUPFAM" id="SSF55073">
    <property type="entry name" value="Nucleotide cyclase"/>
    <property type="match status" value="1"/>
</dbReference>
<dbReference type="Pfam" id="PF20966">
    <property type="entry name" value="MASE6"/>
    <property type="match status" value="1"/>
</dbReference>
<dbReference type="GO" id="GO:1902201">
    <property type="term" value="P:negative regulation of bacterial-type flagellum-dependent cell motility"/>
    <property type="evidence" value="ECO:0007669"/>
    <property type="project" value="TreeGrafter"/>
</dbReference>
<dbReference type="PANTHER" id="PTHR45138">
    <property type="entry name" value="REGULATORY COMPONENTS OF SENSORY TRANSDUCTION SYSTEM"/>
    <property type="match status" value="1"/>
</dbReference>
<protein>
    <recommendedName>
        <fullName evidence="2">diguanylate cyclase</fullName>
        <ecNumber evidence="2">2.7.7.65</ecNumber>
    </recommendedName>
</protein>
<feature type="transmembrane region" description="Helical" evidence="4">
    <location>
        <begin position="120"/>
        <end position="137"/>
    </location>
</feature>
<reference evidence="6 7" key="1">
    <citation type="submission" date="2019-08" db="EMBL/GenBank/DDBJ databases">
        <title>Parahaliea maris sp. nov., isolated from the surface seawater.</title>
        <authorList>
            <person name="Liu Y."/>
        </authorList>
    </citation>
    <scope>NUCLEOTIDE SEQUENCE [LARGE SCALE GENOMIC DNA]</scope>
    <source>
        <strain evidence="6 7">S2-26</strain>
    </source>
</reference>
<dbReference type="Proteomes" id="UP000321933">
    <property type="component" value="Unassembled WGS sequence"/>
</dbReference>
<gene>
    <name evidence="6" type="ORF">FVW59_13915</name>
</gene>
<comment type="catalytic activity">
    <reaction evidence="3">
        <text>2 GTP = 3',3'-c-di-GMP + 2 diphosphate</text>
        <dbReference type="Rhea" id="RHEA:24898"/>
        <dbReference type="ChEBI" id="CHEBI:33019"/>
        <dbReference type="ChEBI" id="CHEBI:37565"/>
        <dbReference type="ChEBI" id="CHEBI:58805"/>
        <dbReference type="EC" id="2.7.7.65"/>
    </reaction>
</comment>
<dbReference type="GO" id="GO:0005886">
    <property type="term" value="C:plasma membrane"/>
    <property type="evidence" value="ECO:0007669"/>
    <property type="project" value="TreeGrafter"/>
</dbReference>
<keyword evidence="4" id="KW-1133">Transmembrane helix</keyword>
<comment type="caution">
    <text evidence="6">The sequence shown here is derived from an EMBL/GenBank/DDBJ whole genome shotgun (WGS) entry which is preliminary data.</text>
</comment>
<evidence type="ECO:0000256" key="4">
    <source>
        <dbReference type="SAM" id="Phobius"/>
    </source>
</evidence>
<dbReference type="InterPro" id="IPR000160">
    <property type="entry name" value="GGDEF_dom"/>
</dbReference>
<dbReference type="EMBL" id="VRYZ01000006">
    <property type="protein sequence ID" value="TXS90435.1"/>
    <property type="molecule type" value="Genomic_DNA"/>
</dbReference>
<feature type="transmembrane region" description="Helical" evidence="4">
    <location>
        <begin position="149"/>
        <end position="166"/>
    </location>
</feature>
<dbReference type="InterPro" id="IPR029787">
    <property type="entry name" value="Nucleotide_cyclase"/>
</dbReference>
<dbReference type="AlphaFoldDB" id="A0A5C8ZQ23"/>
<name>A0A5C8ZQ23_9GAMM</name>
<dbReference type="PANTHER" id="PTHR45138:SF9">
    <property type="entry name" value="DIGUANYLATE CYCLASE DGCM-RELATED"/>
    <property type="match status" value="1"/>
</dbReference>
<evidence type="ECO:0000256" key="2">
    <source>
        <dbReference type="ARBA" id="ARBA00012528"/>
    </source>
</evidence>
<dbReference type="Pfam" id="PF00990">
    <property type="entry name" value="GGDEF"/>
    <property type="match status" value="1"/>
</dbReference>
<evidence type="ECO:0000256" key="1">
    <source>
        <dbReference type="ARBA" id="ARBA00001946"/>
    </source>
</evidence>
<dbReference type="CDD" id="cd01949">
    <property type="entry name" value="GGDEF"/>
    <property type="match status" value="1"/>
</dbReference>
<comment type="cofactor">
    <cofactor evidence="1">
        <name>Mg(2+)</name>
        <dbReference type="ChEBI" id="CHEBI:18420"/>
    </cofactor>
</comment>
<dbReference type="SMART" id="SM00267">
    <property type="entry name" value="GGDEF"/>
    <property type="match status" value="1"/>
</dbReference>
<keyword evidence="4" id="KW-0472">Membrane</keyword>
<dbReference type="OrthoDB" id="9812260at2"/>
<dbReference type="Gene3D" id="3.30.70.270">
    <property type="match status" value="1"/>
</dbReference>
<dbReference type="EC" id="2.7.7.65" evidence="2"/>
<evidence type="ECO:0000313" key="6">
    <source>
        <dbReference type="EMBL" id="TXS90435.1"/>
    </source>
</evidence>
<sequence>MPDPTELQRRLSNSLRKNVLQALLIMTAVSGVGFAILNIRLNSWPLALAELGMTIYSLFLLKRLRGVESLQRVAILFLIPFFSVMMFALWVPGTSVTIFGWVLVIPLISHLLLGRRTGLAMSLFYMTAASVLFWLRYQQAPELTDPRSLANVTVIAFCVLALSHIYELSRERSEAHLADTARTDFLTGLNNRLGFTEAFERERKRAQRGGSNLALLVMDLDHFKRVNDRYGHDCGDAVLVHVAQLMAERLRDTDDMARLGGEEFGVLLANTDKLQALKVAQALCDAVASQPVHTNGQAIAVTLSAGVATLGADGDDLASLYAAADERLYQAKDAGRNRVQADSRPLSA</sequence>
<dbReference type="InterPro" id="IPR043128">
    <property type="entry name" value="Rev_trsase/Diguanyl_cyclase"/>
</dbReference>
<accession>A0A5C8ZQ23</accession>
<feature type="domain" description="GGDEF" evidence="5">
    <location>
        <begin position="211"/>
        <end position="344"/>
    </location>
</feature>
<organism evidence="6 7">
    <name type="scientific">Parahaliea aestuarii</name>
    <dbReference type="NCBI Taxonomy" id="1852021"/>
    <lineage>
        <taxon>Bacteria</taxon>
        <taxon>Pseudomonadati</taxon>
        <taxon>Pseudomonadota</taxon>
        <taxon>Gammaproteobacteria</taxon>
        <taxon>Cellvibrionales</taxon>
        <taxon>Halieaceae</taxon>
        <taxon>Parahaliea</taxon>
    </lineage>
</organism>
<proteinExistence type="predicted"/>
<evidence type="ECO:0000259" key="5">
    <source>
        <dbReference type="PROSITE" id="PS50887"/>
    </source>
</evidence>
<feature type="transmembrane region" description="Helical" evidence="4">
    <location>
        <begin position="43"/>
        <end position="61"/>
    </location>
</feature>
<keyword evidence="7" id="KW-1185">Reference proteome</keyword>
<dbReference type="GO" id="GO:0052621">
    <property type="term" value="F:diguanylate cyclase activity"/>
    <property type="evidence" value="ECO:0007669"/>
    <property type="project" value="UniProtKB-EC"/>
</dbReference>
<evidence type="ECO:0000256" key="3">
    <source>
        <dbReference type="ARBA" id="ARBA00034247"/>
    </source>
</evidence>
<dbReference type="GO" id="GO:0043709">
    <property type="term" value="P:cell adhesion involved in single-species biofilm formation"/>
    <property type="evidence" value="ECO:0007669"/>
    <property type="project" value="TreeGrafter"/>
</dbReference>
<dbReference type="RefSeq" id="WP_148064961.1">
    <property type="nucleotide sequence ID" value="NZ_VRYZ01000006.1"/>
</dbReference>
<dbReference type="FunFam" id="3.30.70.270:FF:000001">
    <property type="entry name" value="Diguanylate cyclase domain protein"/>
    <property type="match status" value="1"/>
</dbReference>
<feature type="transmembrane region" description="Helical" evidence="4">
    <location>
        <begin position="19"/>
        <end position="37"/>
    </location>
</feature>
<evidence type="ECO:0000313" key="7">
    <source>
        <dbReference type="Proteomes" id="UP000321933"/>
    </source>
</evidence>
<dbReference type="InterPro" id="IPR048435">
    <property type="entry name" value="MASE6"/>
</dbReference>
<dbReference type="NCBIfam" id="TIGR00254">
    <property type="entry name" value="GGDEF"/>
    <property type="match status" value="1"/>
</dbReference>
<dbReference type="PROSITE" id="PS50887">
    <property type="entry name" value="GGDEF"/>
    <property type="match status" value="1"/>
</dbReference>
<keyword evidence="4" id="KW-0812">Transmembrane</keyword>
<feature type="transmembrane region" description="Helical" evidence="4">
    <location>
        <begin position="73"/>
        <end position="90"/>
    </location>
</feature>
<dbReference type="InterPro" id="IPR050469">
    <property type="entry name" value="Diguanylate_Cyclase"/>
</dbReference>